<dbReference type="PANTHER" id="PTHR12395:SF9">
    <property type="entry name" value="DECAPPING AND EXORIBONUCLEASE PROTEIN"/>
    <property type="match status" value="1"/>
</dbReference>
<evidence type="ECO:0000313" key="4">
    <source>
        <dbReference type="EMBL" id="EDW60916.2"/>
    </source>
</evidence>
<comment type="similarity">
    <text evidence="1 2">Belongs to the DXO/Dom3Z family.</text>
</comment>
<comment type="subcellular location">
    <subcellularLocation>
        <location evidence="2">Nucleus</location>
    </subcellularLocation>
</comment>
<dbReference type="InterPro" id="IPR013961">
    <property type="entry name" value="RAI1"/>
</dbReference>
<dbReference type="InParanoid" id="B4LLQ3"/>
<dbReference type="GO" id="GO:0005634">
    <property type="term" value="C:nucleus"/>
    <property type="evidence" value="ECO:0007669"/>
    <property type="project" value="UniProtKB-SubCell"/>
</dbReference>
<reference evidence="4 5" key="1">
    <citation type="journal article" date="2007" name="Nature">
        <title>Evolution of genes and genomes on the Drosophila phylogeny.</title>
        <authorList>
            <consortium name="Drosophila 12 Genomes Consortium"/>
            <person name="Clark A.G."/>
            <person name="Eisen M.B."/>
            <person name="Smith D.R."/>
            <person name="Bergman C.M."/>
            <person name="Oliver B."/>
            <person name="Markow T.A."/>
            <person name="Kaufman T.C."/>
            <person name="Kellis M."/>
            <person name="Gelbart W."/>
            <person name="Iyer V.N."/>
            <person name="Pollard D.A."/>
            <person name="Sackton T.B."/>
            <person name="Larracuente A.M."/>
            <person name="Singh N.D."/>
            <person name="Abad J.P."/>
            <person name="Abt D.N."/>
            <person name="Adryan B."/>
            <person name="Aguade M."/>
            <person name="Akashi H."/>
            <person name="Anderson W.W."/>
            <person name="Aquadro C.F."/>
            <person name="Ardell D.H."/>
            <person name="Arguello R."/>
            <person name="Artieri C.G."/>
            <person name="Barbash D.A."/>
            <person name="Barker D."/>
            <person name="Barsanti P."/>
            <person name="Batterham P."/>
            <person name="Batzoglou S."/>
            <person name="Begun D."/>
            <person name="Bhutkar A."/>
            <person name="Blanco E."/>
            <person name="Bosak S.A."/>
            <person name="Bradley R.K."/>
            <person name="Brand A.D."/>
            <person name="Brent M.R."/>
            <person name="Brooks A.N."/>
            <person name="Brown R.H."/>
            <person name="Butlin R.K."/>
            <person name="Caggese C."/>
            <person name="Calvi B.R."/>
            <person name="Bernardo de Carvalho A."/>
            <person name="Caspi A."/>
            <person name="Castrezana S."/>
            <person name="Celniker S.E."/>
            <person name="Chang J.L."/>
            <person name="Chapple C."/>
            <person name="Chatterji S."/>
            <person name="Chinwalla A."/>
            <person name="Civetta A."/>
            <person name="Clifton S.W."/>
            <person name="Comeron J.M."/>
            <person name="Costello J.C."/>
            <person name="Coyne J.A."/>
            <person name="Daub J."/>
            <person name="David R.G."/>
            <person name="Delcher A.L."/>
            <person name="Delehaunty K."/>
            <person name="Do C.B."/>
            <person name="Ebling H."/>
            <person name="Edwards K."/>
            <person name="Eickbush T."/>
            <person name="Evans J.D."/>
            <person name="Filipski A."/>
            <person name="Findeiss S."/>
            <person name="Freyhult E."/>
            <person name="Fulton L."/>
            <person name="Fulton R."/>
            <person name="Garcia A.C."/>
            <person name="Gardiner A."/>
            <person name="Garfield D.A."/>
            <person name="Garvin B.E."/>
            <person name="Gibson G."/>
            <person name="Gilbert D."/>
            <person name="Gnerre S."/>
            <person name="Godfrey J."/>
            <person name="Good R."/>
            <person name="Gotea V."/>
            <person name="Gravely B."/>
            <person name="Greenberg A.J."/>
            <person name="Griffiths-Jones S."/>
            <person name="Gross S."/>
            <person name="Guigo R."/>
            <person name="Gustafson E.A."/>
            <person name="Haerty W."/>
            <person name="Hahn M.W."/>
            <person name="Halligan D.L."/>
            <person name="Halpern A.L."/>
            <person name="Halter G.M."/>
            <person name="Han M.V."/>
            <person name="Heger A."/>
            <person name="Hillier L."/>
            <person name="Hinrichs A.S."/>
            <person name="Holmes I."/>
            <person name="Hoskins R.A."/>
            <person name="Hubisz M.J."/>
            <person name="Hultmark D."/>
            <person name="Huntley M.A."/>
            <person name="Jaffe D.B."/>
            <person name="Jagadeeshan S."/>
            <person name="Jeck W.R."/>
            <person name="Johnson J."/>
            <person name="Jones C.D."/>
            <person name="Jordan W.C."/>
            <person name="Karpen G.H."/>
            <person name="Kataoka E."/>
            <person name="Keightley P.D."/>
            <person name="Kheradpour P."/>
            <person name="Kirkness E.F."/>
            <person name="Koerich L.B."/>
            <person name="Kristiansen K."/>
            <person name="Kudrna D."/>
            <person name="Kulathinal R.J."/>
            <person name="Kumar S."/>
            <person name="Kwok R."/>
            <person name="Lander E."/>
            <person name="Langley C.H."/>
            <person name="Lapoint R."/>
            <person name="Lazzaro B.P."/>
            <person name="Lee S.J."/>
            <person name="Levesque L."/>
            <person name="Li R."/>
            <person name="Lin C.F."/>
            <person name="Lin M.F."/>
            <person name="Lindblad-Toh K."/>
            <person name="Llopart A."/>
            <person name="Long M."/>
            <person name="Low L."/>
            <person name="Lozovsky E."/>
            <person name="Lu J."/>
            <person name="Luo M."/>
            <person name="Machado C.A."/>
            <person name="Makalowski W."/>
            <person name="Marzo M."/>
            <person name="Matsuda M."/>
            <person name="Matzkin L."/>
            <person name="McAllister B."/>
            <person name="McBride C.S."/>
            <person name="McKernan B."/>
            <person name="McKernan K."/>
            <person name="Mendez-Lago M."/>
            <person name="Minx P."/>
            <person name="Mollenhauer M.U."/>
            <person name="Montooth K."/>
            <person name="Mount S.M."/>
            <person name="Mu X."/>
            <person name="Myers E."/>
            <person name="Negre B."/>
            <person name="Newfeld S."/>
            <person name="Nielsen R."/>
            <person name="Noor M.A."/>
            <person name="O'Grady P."/>
            <person name="Pachter L."/>
            <person name="Papaceit M."/>
            <person name="Parisi M.J."/>
            <person name="Parisi M."/>
            <person name="Parts L."/>
            <person name="Pedersen J.S."/>
            <person name="Pesole G."/>
            <person name="Phillippy A.M."/>
            <person name="Ponting C.P."/>
            <person name="Pop M."/>
            <person name="Porcelli D."/>
            <person name="Powell J.R."/>
            <person name="Prohaska S."/>
            <person name="Pruitt K."/>
            <person name="Puig M."/>
            <person name="Quesneville H."/>
            <person name="Ram K.R."/>
            <person name="Rand D."/>
            <person name="Rasmussen M.D."/>
            <person name="Reed L.K."/>
            <person name="Reenan R."/>
            <person name="Reily A."/>
            <person name="Remington K.A."/>
            <person name="Rieger T.T."/>
            <person name="Ritchie M.G."/>
            <person name="Robin C."/>
            <person name="Rogers Y.H."/>
            <person name="Rohde C."/>
            <person name="Rozas J."/>
            <person name="Rubenfield M.J."/>
            <person name="Ruiz A."/>
            <person name="Russo S."/>
            <person name="Salzberg S.L."/>
            <person name="Sanchez-Gracia A."/>
            <person name="Saranga D.J."/>
            <person name="Sato H."/>
            <person name="Schaeffer S.W."/>
            <person name="Schatz M.C."/>
            <person name="Schlenke T."/>
            <person name="Schwartz R."/>
            <person name="Segarra C."/>
            <person name="Singh R.S."/>
            <person name="Sirot L."/>
            <person name="Sirota M."/>
            <person name="Sisneros N.B."/>
            <person name="Smith C.D."/>
            <person name="Smith T.F."/>
            <person name="Spieth J."/>
            <person name="Stage D.E."/>
            <person name="Stark A."/>
            <person name="Stephan W."/>
            <person name="Strausberg R.L."/>
            <person name="Strempel S."/>
            <person name="Sturgill D."/>
            <person name="Sutton G."/>
            <person name="Sutton G.G."/>
            <person name="Tao W."/>
            <person name="Teichmann S."/>
            <person name="Tobari Y.N."/>
            <person name="Tomimura Y."/>
            <person name="Tsolas J.M."/>
            <person name="Valente V.L."/>
            <person name="Venter E."/>
            <person name="Venter J.C."/>
            <person name="Vicario S."/>
            <person name="Vieira F.G."/>
            <person name="Vilella A.J."/>
            <person name="Villasante A."/>
            <person name="Walenz B."/>
            <person name="Wang J."/>
            <person name="Wasserman M."/>
            <person name="Watts T."/>
            <person name="Wilson D."/>
            <person name="Wilson R.K."/>
            <person name="Wing R.A."/>
            <person name="Wolfner M.F."/>
            <person name="Wong A."/>
            <person name="Wong G.K."/>
            <person name="Wu C.I."/>
            <person name="Wu G."/>
            <person name="Yamamoto D."/>
            <person name="Yang H.P."/>
            <person name="Yang S.P."/>
            <person name="Yorke J.A."/>
            <person name="Yoshida K."/>
            <person name="Zdobnov E."/>
            <person name="Zhang P."/>
            <person name="Zhang Y."/>
            <person name="Zimin A.V."/>
            <person name="Baldwin J."/>
            <person name="Abdouelleil A."/>
            <person name="Abdulkadir J."/>
            <person name="Abebe A."/>
            <person name="Abera B."/>
            <person name="Abreu J."/>
            <person name="Acer S.C."/>
            <person name="Aftuck L."/>
            <person name="Alexander A."/>
            <person name="An P."/>
            <person name="Anderson E."/>
            <person name="Anderson S."/>
            <person name="Arachi H."/>
            <person name="Azer M."/>
            <person name="Bachantsang P."/>
            <person name="Barry A."/>
            <person name="Bayul T."/>
            <person name="Berlin A."/>
            <person name="Bessette D."/>
            <person name="Bloom T."/>
            <person name="Blye J."/>
            <person name="Boguslavskiy L."/>
            <person name="Bonnet C."/>
            <person name="Boukhgalter B."/>
            <person name="Bourzgui I."/>
            <person name="Brown A."/>
            <person name="Cahill P."/>
            <person name="Channer S."/>
            <person name="Cheshatsang Y."/>
            <person name="Chuda L."/>
            <person name="Citroen M."/>
            <person name="Collymore A."/>
            <person name="Cooke P."/>
            <person name="Costello M."/>
            <person name="D'Aco K."/>
            <person name="Daza R."/>
            <person name="De Haan G."/>
            <person name="DeGray S."/>
            <person name="DeMaso C."/>
            <person name="Dhargay N."/>
            <person name="Dooley K."/>
            <person name="Dooley E."/>
            <person name="Doricent M."/>
            <person name="Dorje P."/>
            <person name="Dorjee K."/>
            <person name="Dupes A."/>
            <person name="Elong R."/>
            <person name="Falk J."/>
            <person name="Farina A."/>
            <person name="Faro S."/>
            <person name="Ferguson D."/>
            <person name="Fisher S."/>
            <person name="Foley C.D."/>
            <person name="Franke A."/>
            <person name="Friedrich D."/>
            <person name="Gadbois L."/>
            <person name="Gearin G."/>
            <person name="Gearin C.R."/>
            <person name="Giannoukos G."/>
            <person name="Goode T."/>
            <person name="Graham J."/>
            <person name="Grandbois E."/>
            <person name="Grewal S."/>
            <person name="Gyaltsen K."/>
            <person name="Hafez N."/>
            <person name="Hagos B."/>
            <person name="Hall J."/>
            <person name="Henson C."/>
            <person name="Hollinger A."/>
            <person name="Honan T."/>
            <person name="Huard M.D."/>
            <person name="Hughes L."/>
            <person name="Hurhula B."/>
            <person name="Husby M.E."/>
            <person name="Kamat A."/>
            <person name="Kanga B."/>
            <person name="Kashin S."/>
            <person name="Khazanovich D."/>
            <person name="Kisner P."/>
            <person name="Lance K."/>
            <person name="Lara M."/>
            <person name="Lee W."/>
            <person name="Lennon N."/>
            <person name="Letendre F."/>
            <person name="LeVine R."/>
            <person name="Lipovsky A."/>
            <person name="Liu X."/>
            <person name="Liu J."/>
            <person name="Liu S."/>
            <person name="Lokyitsang T."/>
            <person name="Lokyitsang Y."/>
            <person name="Lubonja R."/>
            <person name="Lui A."/>
            <person name="MacDonald P."/>
            <person name="Magnisalis V."/>
            <person name="Maru K."/>
            <person name="Matthews C."/>
            <person name="McCusker W."/>
            <person name="McDonough S."/>
            <person name="Mehta T."/>
            <person name="Meldrim J."/>
            <person name="Meneus L."/>
            <person name="Mihai O."/>
            <person name="Mihalev A."/>
            <person name="Mihova T."/>
            <person name="Mittelman R."/>
            <person name="Mlenga V."/>
            <person name="Montmayeur A."/>
            <person name="Mulrain L."/>
            <person name="Navidi A."/>
            <person name="Naylor J."/>
            <person name="Negash T."/>
            <person name="Nguyen T."/>
            <person name="Nguyen N."/>
            <person name="Nicol R."/>
            <person name="Norbu C."/>
            <person name="Norbu N."/>
            <person name="Novod N."/>
            <person name="O'Neill B."/>
            <person name="Osman S."/>
            <person name="Markiewicz E."/>
            <person name="Oyono O.L."/>
            <person name="Patti C."/>
            <person name="Phunkhang P."/>
            <person name="Pierre F."/>
            <person name="Priest M."/>
            <person name="Raghuraman S."/>
            <person name="Rege F."/>
            <person name="Reyes R."/>
            <person name="Rise C."/>
            <person name="Rogov P."/>
            <person name="Ross K."/>
            <person name="Ryan E."/>
            <person name="Settipalli S."/>
            <person name="Shea T."/>
            <person name="Sherpa N."/>
            <person name="Shi L."/>
            <person name="Shih D."/>
            <person name="Sparrow T."/>
            <person name="Spaulding J."/>
            <person name="Stalker J."/>
            <person name="Stange-Thomann N."/>
            <person name="Stavropoulos S."/>
            <person name="Stone C."/>
            <person name="Strader C."/>
            <person name="Tesfaye S."/>
            <person name="Thomson T."/>
            <person name="Thoulutsang Y."/>
            <person name="Thoulutsang D."/>
            <person name="Topham K."/>
            <person name="Topping I."/>
            <person name="Tsamla T."/>
            <person name="Vassiliev H."/>
            <person name="Vo A."/>
            <person name="Wangchuk T."/>
            <person name="Wangdi T."/>
            <person name="Weiand M."/>
            <person name="Wilkinson J."/>
            <person name="Wilson A."/>
            <person name="Yadav S."/>
            <person name="Young G."/>
            <person name="Yu Q."/>
            <person name="Zembek L."/>
            <person name="Zhong D."/>
            <person name="Zimmer A."/>
            <person name="Zwirko Z."/>
            <person name="Jaffe D.B."/>
            <person name="Alvarez P."/>
            <person name="Brockman W."/>
            <person name="Butler J."/>
            <person name="Chin C."/>
            <person name="Gnerre S."/>
            <person name="Grabherr M."/>
            <person name="Kleber M."/>
            <person name="Mauceli E."/>
            <person name="MacCallum I."/>
        </authorList>
    </citation>
    <scope>NUCLEOTIDE SEQUENCE [LARGE SCALE GENOMIC DNA]</scope>
    <source>
        <strain evidence="5">Tucson 15010-1051.87</strain>
    </source>
</reference>
<dbReference type="SMR" id="B4LLQ3"/>
<dbReference type="EMBL" id="CH940648">
    <property type="protein sequence ID" value="EDW60916.2"/>
    <property type="molecule type" value="Genomic_DNA"/>
</dbReference>
<dbReference type="InterPro" id="IPR039039">
    <property type="entry name" value="RAI1-like_fam"/>
</dbReference>
<gene>
    <name evidence="4" type="primary">Dvir\GJ20597</name>
    <name evidence="4" type="ORF">Dvir_GJ20597</name>
</gene>
<dbReference type="GO" id="GO:0110155">
    <property type="term" value="P:NAD-cap decapping"/>
    <property type="evidence" value="ECO:0007669"/>
    <property type="project" value="TreeGrafter"/>
</dbReference>
<dbReference type="KEGG" id="dvi:6626886"/>
<keyword evidence="2" id="KW-0378">Hydrolase</keyword>
<evidence type="ECO:0000256" key="1">
    <source>
        <dbReference type="ARBA" id="ARBA00006562"/>
    </source>
</evidence>
<dbReference type="AlphaFoldDB" id="B4LLQ3"/>
<comment type="function">
    <text evidence="2">Decapping enzyme for NAD-capped RNAs: specifically hydrolyzes the nicotinamide adenine dinucleotide (NAD) cap from a subset of RNAs by removing the entire NAD moiety from the 5'-end of an NAD-capped RNA.</text>
</comment>
<dbReference type="GO" id="GO:0000956">
    <property type="term" value="P:nuclear-transcribed mRNA catabolic process"/>
    <property type="evidence" value="ECO:0007669"/>
    <property type="project" value="TreeGrafter"/>
</dbReference>
<organism evidence="4 5">
    <name type="scientific">Drosophila virilis</name>
    <name type="common">Fruit fly</name>
    <dbReference type="NCBI Taxonomy" id="7244"/>
    <lineage>
        <taxon>Eukaryota</taxon>
        <taxon>Metazoa</taxon>
        <taxon>Ecdysozoa</taxon>
        <taxon>Arthropoda</taxon>
        <taxon>Hexapoda</taxon>
        <taxon>Insecta</taxon>
        <taxon>Pterygota</taxon>
        <taxon>Neoptera</taxon>
        <taxon>Endopterygota</taxon>
        <taxon>Diptera</taxon>
        <taxon>Brachycera</taxon>
        <taxon>Muscomorpha</taxon>
        <taxon>Ephydroidea</taxon>
        <taxon>Drosophilidae</taxon>
        <taxon>Drosophila</taxon>
    </lineage>
</organism>
<keyword evidence="2" id="KW-0694">RNA-binding</keyword>
<keyword evidence="2" id="KW-0540">Nuclease</keyword>
<name>B4LLQ3_DROVI</name>
<dbReference type="STRING" id="7244.B4LLQ3"/>
<dbReference type="PANTHER" id="PTHR12395">
    <property type="entry name" value="DOM-3 RELATED"/>
    <property type="match status" value="1"/>
</dbReference>
<dbReference type="Proteomes" id="UP000008792">
    <property type="component" value="Unassembled WGS sequence"/>
</dbReference>
<comment type="cofactor">
    <cofactor evidence="2">
        <name>a divalent metal cation</name>
        <dbReference type="ChEBI" id="CHEBI:60240"/>
    </cofactor>
</comment>
<keyword evidence="2" id="KW-0479">Metal-binding</keyword>
<accession>B4LLQ3</accession>
<dbReference type="GO" id="GO:0000166">
    <property type="term" value="F:nucleotide binding"/>
    <property type="evidence" value="ECO:0007669"/>
    <property type="project" value="UniProtKB-KW"/>
</dbReference>
<dbReference type="HOGENOM" id="CLU_024877_1_1_1"/>
<sequence>MDSRTKVIFKTDEYIKKYKKQYKKNCKVLTLEPKVIGCFSVSSERFYSSDTNELKFLVIPGPELFPLNLNKQLVSPDEHQHHAEYLDNMLYFIRDHPDKMVKMSSDLGSVVQADIVTQHELLQTLMRTPYKSRDWRILGTKYRNTIYLCLAKPNNSGRTPADLQRERACQMMETKLKRFLYSDAPDSLSSLRSDGGEFHGVFRCSVGGLSVVYGSAMGAHCNKRIQALNKNSSRFAECKVILPHSDIQRSSSKPDPEEALMWWSDCYLKGVKEIYVARPQPTGHVQNLTTCSLTSLISDNINNWSCDMCIEFMHYTLQQICTAMQLEDPNSVYHFDYVSSPGVLMFDVSENRNENTFISDWFRFTLDNP</sequence>
<keyword evidence="2" id="KW-0547">Nucleotide-binding</keyword>
<protein>
    <recommendedName>
        <fullName evidence="2">Decapping nuclease</fullName>
        <ecNumber evidence="2">3.6.1.-</ecNumber>
    </recommendedName>
</protein>
<keyword evidence="5" id="KW-1185">Reference proteome</keyword>
<dbReference type="Pfam" id="PF08652">
    <property type="entry name" value="RAI1"/>
    <property type="match status" value="1"/>
</dbReference>
<dbReference type="GO" id="GO:0016787">
    <property type="term" value="F:hydrolase activity"/>
    <property type="evidence" value="ECO:0007669"/>
    <property type="project" value="UniProtKB-KW"/>
</dbReference>
<dbReference type="GO" id="GO:0003723">
    <property type="term" value="F:RNA binding"/>
    <property type="evidence" value="ECO:0007669"/>
    <property type="project" value="UniProtKB-KW"/>
</dbReference>
<keyword evidence="2" id="KW-0539">Nucleus</keyword>
<dbReference type="OrthoDB" id="5853397at2759"/>
<evidence type="ECO:0000259" key="3">
    <source>
        <dbReference type="Pfam" id="PF08652"/>
    </source>
</evidence>
<evidence type="ECO:0000256" key="2">
    <source>
        <dbReference type="RuleBase" id="RU367113"/>
    </source>
</evidence>
<evidence type="ECO:0000313" key="5">
    <source>
        <dbReference type="Proteomes" id="UP000008792"/>
    </source>
</evidence>
<feature type="domain" description="RAI1-like" evidence="3">
    <location>
        <begin position="32"/>
        <end position="363"/>
    </location>
</feature>
<proteinExistence type="inferred from homology"/>
<dbReference type="eggNOG" id="KOG1982">
    <property type="taxonomic scope" value="Eukaryota"/>
</dbReference>
<dbReference type="GO" id="GO:0046872">
    <property type="term" value="F:metal ion binding"/>
    <property type="evidence" value="ECO:0007669"/>
    <property type="project" value="UniProtKB-KW"/>
</dbReference>
<dbReference type="GO" id="GO:0004518">
    <property type="term" value="F:nuclease activity"/>
    <property type="evidence" value="ECO:0007669"/>
    <property type="project" value="UniProtKB-KW"/>
</dbReference>
<dbReference type="EC" id="3.6.1.-" evidence="2"/>
<dbReference type="GO" id="GO:0005829">
    <property type="term" value="C:cytosol"/>
    <property type="evidence" value="ECO:0007669"/>
    <property type="project" value="TreeGrafter"/>
</dbReference>